<evidence type="ECO:0000256" key="3">
    <source>
        <dbReference type="ARBA" id="ARBA00007931"/>
    </source>
</evidence>
<protein>
    <submittedName>
        <fullName evidence="14">Zn-dependent protease</fullName>
    </submittedName>
</protein>
<keyword evidence="9 12" id="KW-1133">Transmembrane helix</keyword>
<dbReference type="CDD" id="cd06160">
    <property type="entry name" value="S2P-M50_like_2"/>
    <property type="match status" value="1"/>
</dbReference>
<dbReference type="Pfam" id="PF02163">
    <property type="entry name" value="Peptidase_M50"/>
    <property type="match status" value="2"/>
</dbReference>
<evidence type="ECO:0000259" key="13">
    <source>
        <dbReference type="Pfam" id="PF02163"/>
    </source>
</evidence>
<evidence type="ECO:0000256" key="11">
    <source>
        <dbReference type="ARBA" id="ARBA00023136"/>
    </source>
</evidence>
<evidence type="ECO:0000256" key="9">
    <source>
        <dbReference type="ARBA" id="ARBA00022989"/>
    </source>
</evidence>
<evidence type="ECO:0000313" key="15">
    <source>
        <dbReference type="Proteomes" id="UP000654004"/>
    </source>
</evidence>
<feature type="transmembrane region" description="Helical" evidence="12">
    <location>
        <begin position="251"/>
        <end position="271"/>
    </location>
</feature>
<keyword evidence="8" id="KW-0862">Zinc</keyword>
<keyword evidence="7" id="KW-0378">Hydrolase</keyword>
<evidence type="ECO:0000256" key="1">
    <source>
        <dbReference type="ARBA" id="ARBA00001947"/>
    </source>
</evidence>
<feature type="transmembrane region" description="Helical" evidence="12">
    <location>
        <begin position="349"/>
        <end position="366"/>
    </location>
</feature>
<keyword evidence="11 12" id="KW-0472">Membrane</keyword>
<comment type="caution">
    <text evidence="14">The sequence shown here is derived from an EMBL/GenBank/DDBJ whole genome shotgun (WGS) entry which is preliminary data.</text>
</comment>
<keyword evidence="6" id="KW-0479">Metal-binding</keyword>
<evidence type="ECO:0000256" key="5">
    <source>
        <dbReference type="ARBA" id="ARBA00022692"/>
    </source>
</evidence>
<comment type="similarity">
    <text evidence="3">Belongs to the peptidase M50B family.</text>
</comment>
<keyword evidence="15" id="KW-1185">Reference proteome</keyword>
<gene>
    <name evidence="14" type="ORF">GCM10009410_27730</name>
</gene>
<feature type="transmembrane region" description="Helical" evidence="12">
    <location>
        <begin position="283"/>
        <end position="304"/>
    </location>
</feature>
<accession>A0ABQ2QT21</accession>
<proteinExistence type="inferred from homology"/>
<dbReference type="InterPro" id="IPR008915">
    <property type="entry name" value="Peptidase_M50"/>
</dbReference>
<evidence type="ECO:0000256" key="7">
    <source>
        <dbReference type="ARBA" id="ARBA00022801"/>
    </source>
</evidence>
<keyword evidence="4 14" id="KW-0645">Protease</keyword>
<keyword evidence="10" id="KW-0482">Metalloprotease</keyword>
<feature type="transmembrane region" description="Helical" evidence="12">
    <location>
        <begin position="222"/>
        <end position="245"/>
    </location>
</feature>
<dbReference type="PANTHER" id="PTHR39188">
    <property type="entry name" value="MEMBRANE-ASSOCIATED ZINC METALLOPROTEASE M50B"/>
    <property type="match status" value="1"/>
</dbReference>
<evidence type="ECO:0000256" key="4">
    <source>
        <dbReference type="ARBA" id="ARBA00022670"/>
    </source>
</evidence>
<dbReference type="RefSeq" id="WP_188957239.1">
    <property type="nucleotide sequence ID" value="NZ_BMQW01000007.1"/>
</dbReference>
<dbReference type="EMBL" id="BMQW01000007">
    <property type="protein sequence ID" value="GGP92137.1"/>
    <property type="molecule type" value="Genomic_DNA"/>
</dbReference>
<evidence type="ECO:0000313" key="14">
    <source>
        <dbReference type="EMBL" id="GGP92137.1"/>
    </source>
</evidence>
<reference evidence="15" key="1">
    <citation type="journal article" date="2019" name="Int. J. Syst. Evol. Microbiol.">
        <title>The Global Catalogue of Microorganisms (GCM) 10K type strain sequencing project: providing services to taxonomists for standard genome sequencing and annotation.</title>
        <authorList>
            <consortium name="The Broad Institute Genomics Platform"/>
            <consortium name="The Broad Institute Genome Sequencing Center for Infectious Disease"/>
            <person name="Wu L."/>
            <person name="Ma J."/>
        </authorList>
    </citation>
    <scope>NUCLEOTIDE SEQUENCE [LARGE SCALE GENOMIC DNA]</scope>
    <source>
        <strain evidence="15">JCM 32305</strain>
    </source>
</reference>
<dbReference type="PANTHER" id="PTHR39188:SF3">
    <property type="entry name" value="STAGE IV SPORULATION PROTEIN FB"/>
    <property type="match status" value="1"/>
</dbReference>
<dbReference type="GO" id="GO:0006508">
    <property type="term" value="P:proteolysis"/>
    <property type="evidence" value="ECO:0007669"/>
    <property type="project" value="UniProtKB-KW"/>
</dbReference>
<feature type="domain" description="Peptidase M50" evidence="13">
    <location>
        <begin position="250"/>
        <end position="285"/>
    </location>
</feature>
<feature type="domain" description="Peptidase M50" evidence="13">
    <location>
        <begin position="170"/>
        <end position="243"/>
    </location>
</feature>
<evidence type="ECO:0000256" key="12">
    <source>
        <dbReference type="SAM" id="Phobius"/>
    </source>
</evidence>
<sequence length="382" mass="42172">MELLNIECLGKRLRLEGSIAGWQQLYWDNQLVSQKSANASDQAFHIHSFELTQQFAQPANPADEQNGSLNDNIATHTKAIPVRLEIDVNWQPFQLDYCLLVDEEQITQGKRSVTDIEKQTPEVPVAKTQKISIVGLASLGFKLLKSAKVIKVLFAGASVAAYSWLFSLEFALALIGCLVFHEYGHIRAMKHFGMKTKGIYLIPFVGGLALSDERINTRWQDVYISIMGPTFGLILSIISLGLYWITGNVFFAGLASFNALLNLFNLLPILPLDGGHILKSISFSMNSMVGLIACILGAAAGVFISYSLGLALLGFLLLIGSVEIVFEWRGRHQSHLLPLDRYGQIFSTVWYLLTVASLVGIIWYFASSGDDMLSIPLQILGS</sequence>
<feature type="transmembrane region" description="Helical" evidence="12">
    <location>
        <begin position="310"/>
        <end position="328"/>
    </location>
</feature>
<dbReference type="Proteomes" id="UP000654004">
    <property type="component" value="Unassembled WGS sequence"/>
</dbReference>
<organism evidence="14 15">
    <name type="scientific">Shewanella ulleungensis</name>
    <dbReference type="NCBI Taxonomy" id="2282699"/>
    <lineage>
        <taxon>Bacteria</taxon>
        <taxon>Pseudomonadati</taxon>
        <taxon>Pseudomonadota</taxon>
        <taxon>Gammaproteobacteria</taxon>
        <taxon>Alteromonadales</taxon>
        <taxon>Shewanellaceae</taxon>
        <taxon>Shewanella</taxon>
    </lineage>
</organism>
<evidence type="ECO:0000256" key="10">
    <source>
        <dbReference type="ARBA" id="ARBA00023049"/>
    </source>
</evidence>
<name>A0ABQ2QT21_9GAMM</name>
<comment type="subcellular location">
    <subcellularLocation>
        <location evidence="2">Membrane</location>
        <topology evidence="2">Multi-pass membrane protein</topology>
    </subcellularLocation>
</comment>
<evidence type="ECO:0000256" key="8">
    <source>
        <dbReference type="ARBA" id="ARBA00022833"/>
    </source>
</evidence>
<feature type="transmembrane region" description="Helical" evidence="12">
    <location>
        <begin position="152"/>
        <end position="181"/>
    </location>
</feature>
<dbReference type="GO" id="GO:0008233">
    <property type="term" value="F:peptidase activity"/>
    <property type="evidence" value="ECO:0007669"/>
    <property type="project" value="UniProtKB-KW"/>
</dbReference>
<evidence type="ECO:0000256" key="6">
    <source>
        <dbReference type="ARBA" id="ARBA00022723"/>
    </source>
</evidence>
<keyword evidence="5 12" id="KW-0812">Transmembrane</keyword>
<comment type="cofactor">
    <cofactor evidence="1">
        <name>Zn(2+)</name>
        <dbReference type="ChEBI" id="CHEBI:29105"/>
    </cofactor>
</comment>
<evidence type="ECO:0000256" key="2">
    <source>
        <dbReference type="ARBA" id="ARBA00004141"/>
    </source>
</evidence>